<gene>
    <name evidence="2" type="ORF">PAPYR_7093</name>
</gene>
<organism evidence="2 3">
    <name type="scientific">Paratrimastix pyriformis</name>
    <dbReference type="NCBI Taxonomy" id="342808"/>
    <lineage>
        <taxon>Eukaryota</taxon>
        <taxon>Metamonada</taxon>
        <taxon>Preaxostyla</taxon>
        <taxon>Paratrimastigidae</taxon>
        <taxon>Paratrimastix</taxon>
    </lineage>
</organism>
<dbReference type="Proteomes" id="UP001141327">
    <property type="component" value="Unassembled WGS sequence"/>
</dbReference>
<protein>
    <submittedName>
        <fullName evidence="2">Uncharacterized protein</fullName>
    </submittedName>
</protein>
<keyword evidence="3" id="KW-1185">Reference proteome</keyword>
<accession>A0ABQ8UDP4</accession>
<feature type="region of interest" description="Disordered" evidence="1">
    <location>
        <begin position="49"/>
        <end position="80"/>
    </location>
</feature>
<dbReference type="EMBL" id="JAPMOS010000047">
    <property type="protein sequence ID" value="KAJ4457394.1"/>
    <property type="molecule type" value="Genomic_DNA"/>
</dbReference>
<comment type="caution">
    <text evidence="2">The sequence shown here is derived from an EMBL/GenBank/DDBJ whole genome shotgun (WGS) entry which is preliminary data.</text>
</comment>
<reference evidence="2" key="1">
    <citation type="journal article" date="2022" name="bioRxiv">
        <title>Genomics of Preaxostyla Flagellates Illuminates Evolutionary Transitions and the Path Towards Mitochondrial Loss.</title>
        <authorList>
            <person name="Novak L.V.F."/>
            <person name="Treitli S.C."/>
            <person name="Pyrih J."/>
            <person name="Halakuc P."/>
            <person name="Pipaliya S.V."/>
            <person name="Vacek V."/>
            <person name="Brzon O."/>
            <person name="Soukal P."/>
            <person name="Eme L."/>
            <person name="Dacks J.B."/>
            <person name="Karnkowska A."/>
            <person name="Elias M."/>
            <person name="Hampl V."/>
        </authorList>
    </citation>
    <scope>NUCLEOTIDE SEQUENCE</scope>
    <source>
        <strain evidence="2">RCP-MX</strain>
    </source>
</reference>
<evidence type="ECO:0000313" key="2">
    <source>
        <dbReference type="EMBL" id="KAJ4457394.1"/>
    </source>
</evidence>
<sequence length="80" mass="8901">MCGMIPKQPGGLSAQTGPQLTVDITRVSGRRYLPGYYVPSRRRLAWGCETDRQKRSRSDSDQGPVDEFVDDSLSVSMPCH</sequence>
<name>A0ABQ8UDP4_9EUKA</name>
<evidence type="ECO:0000313" key="3">
    <source>
        <dbReference type="Proteomes" id="UP001141327"/>
    </source>
</evidence>
<feature type="compositionally biased region" description="Basic and acidic residues" evidence="1">
    <location>
        <begin position="49"/>
        <end position="60"/>
    </location>
</feature>
<proteinExistence type="predicted"/>
<evidence type="ECO:0000256" key="1">
    <source>
        <dbReference type="SAM" id="MobiDB-lite"/>
    </source>
</evidence>